<feature type="region of interest" description="Disordered" evidence="2">
    <location>
        <begin position="288"/>
        <end position="327"/>
    </location>
</feature>
<keyword evidence="4" id="KW-1185">Reference proteome</keyword>
<feature type="compositionally biased region" description="Polar residues" evidence="2">
    <location>
        <begin position="658"/>
        <end position="676"/>
    </location>
</feature>
<dbReference type="GO" id="GO:0005634">
    <property type="term" value="C:nucleus"/>
    <property type="evidence" value="ECO:0007669"/>
    <property type="project" value="TreeGrafter"/>
</dbReference>
<evidence type="ECO:0000313" key="4">
    <source>
        <dbReference type="Proteomes" id="UP000886520"/>
    </source>
</evidence>
<dbReference type="GO" id="GO:0003700">
    <property type="term" value="F:DNA-binding transcription factor activity"/>
    <property type="evidence" value="ECO:0007669"/>
    <property type="project" value="TreeGrafter"/>
</dbReference>
<proteinExistence type="predicted"/>
<reference evidence="3" key="1">
    <citation type="submission" date="2021-01" db="EMBL/GenBank/DDBJ databases">
        <title>Adiantum capillus-veneris genome.</title>
        <authorList>
            <person name="Fang Y."/>
            <person name="Liao Q."/>
        </authorList>
    </citation>
    <scope>NUCLEOTIDE SEQUENCE</scope>
    <source>
        <strain evidence="3">H3</strain>
        <tissue evidence="3">Leaf</tissue>
    </source>
</reference>
<keyword evidence="1" id="KW-0175">Coiled coil</keyword>
<feature type="coiled-coil region" evidence="1">
    <location>
        <begin position="134"/>
        <end position="168"/>
    </location>
</feature>
<dbReference type="GO" id="GO:0000978">
    <property type="term" value="F:RNA polymerase II cis-regulatory region sequence-specific DNA binding"/>
    <property type="evidence" value="ECO:0007669"/>
    <property type="project" value="TreeGrafter"/>
</dbReference>
<name>A0A9D4UX72_ADICA</name>
<evidence type="ECO:0000256" key="1">
    <source>
        <dbReference type="SAM" id="Coils"/>
    </source>
</evidence>
<dbReference type="AlphaFoldDB" id="A0A9D4UX72"/>
<feature type="compositionally biased region" description="Polar residues" evidence="2">
    <location>
        <begin position="622"/>
        <end position="633"/>
    </location>
</feature>
<dbReference type="PANTHER" id="PTHR10015:SF427">
    <property type="entry name" value="HEAT SHOCK FACTOR PROTEIN"/>
    <property type="match status" value="1"/>
</dbReference>
<evidence type="ECO:0000313" key="3">
    <source>
        <dbReference type="EMBL" id="KAI5075042.1"/>
    </source>
</evidence>
<accession>A0A9D4UX72</accession>
<feature type="region of interest" description="Disordered" evidence="2">
    <location>
        <begin position="606"/>
        <end position="676"/>
    </location>
</feature>
<feature type="region of interest" description="Disordered" evidence="2">
    <location>
        <begin position="61"/>
        <end position="84"/>
    </location>
</feature>
<dbReference type="EMBL" id="JABFUD020000010">
    <property type="protein sequence ID" value="KAI5075042.1"/>
    <property type="molecule type" value="Genomic_DNA"/>
</dbReference>
<sequence length="676" mass="74471">MNVLAVRGLNAHGVVWMVRLCSLFAYHLQGFRKSDPDRWEFANRGFVRGQRHLLRGIRRRTSTVAGSRQTGAPSLSSREHQQETARAHANVRHCDAVAQCTTRMQNQLVLVSHGLGSDVLPMDTHTTGRVQISEQSLQADIKRLKREKSVLMMEVMRLRQQLQSTEQDLQAMWQRLQATEQQQHHMLAFVMRTANMNNQATLVNMTGQQPHQNICGQSQQQIPWQQFSISSAKSSYQQTCAIGRSSEIRRSSQLTLPIVGRTGGQLSESQRSSSFIAGEASCAKVFTQEQATRPAPPQQEDCDQQGGGECSSNPAGLHPHSHGAQDHPQLISHRSEFSTFDVPHPADEAGLSHFNRPQLRFPPPSIHSESLSTSALWPQADHCPQPVPKPLLITHREDREVSDTLHSARQEHSLTREHEYSYQIITREVSFGASFLQKKHAEARGSAEDVNVAGGDVRVSASINVDQPAEAIYGLHSDIPTGHLEERASQVIGRQRRSAFSLVGSAQREQAQFGALFGSMSMQGGAASTSRAPQLAAGPSSMSRPLPSQKVESSDQGLDRLDSILGESDFGLVPVSIRSSAVSDVNTFENDSAFWEQLFNSAQDLQQPGDHEACSTAAAPVTNRSSSFQQMHSSDIVAAPNSQDDNPHHHQELWPWSGNPTPSSQSAPSTRSWPDV</sequence>
<evidence type="ECO:0000256" key="2">
    <source>
        <dbReference type="SAM" id="MobiDB-lite"/>
    </source>
</evidence>
<dbReference type="PANTHER" id="PTHR10015">
    <property type="entry name" value="HEAT SHOCK TRANSCRIPTION FACTOR"/>
    <property type="match status" value="1"/>
</dbReference>
<feature type="region of interest" description="Disordered" evidence="2">
    <location>
        <begin position="524"/>
        <end position="556"/>
    </location>
</feature>
<dbReference type="OrthoDB" id="1989929at2759"/>
<protein>
    <submittedName>
        <fullName evidence="3">Uncharacterized protein</fullName>
    </submittedName>
</protein>
<dbReference type="GO" id="GO:0034605">
    <property type="term" value="P:cellular response to heat"/>
    <property type="evidence" value="ECO:0007669"/>
    <property type="project" value="TreeGrafter"/>
</dbReference>
<gene>
    <name evidence="3" type="ORF">GOP47_0011003</name>
</gene>
<comment type="caution">
    <text evidence="3">The sequence shown here is derived from an EMBL/GenBank/DDBJ whole genome shotgun (WGS) entry which is preliminary data.</text>
</comment>
<organism evidence="3 4">
    <name type="scientific">Adiantum capillus-veneris</name>
    <name type="common">Maidenhair fern</name>
    <dbReference type="NCBI Taxonomy" id="13818"/>
    <lineage>
        <taxon>Eukaryota</taxon>
        <taxon>Viridiplantae</taxon>
        <taxon>Streptophyta</taxon>
        <taxon>Embryophyta</taxon>
        <taxon>Tracheophyta</taxon>
        <taxon>Polypodiopsida</taxon>
        <taxon>Polypodiidae</taxon>
        <taxon>Polypodiales</taxon>
        <taxon>Pteridineae</taxon>
        <taxon>Pteridaceae</taxon>
        <taxon>Vittarioideae</taxon>
        <taxon>Adiantum</taxon>
    </lineage>
</organism>
<feature type="compositionally biased region" description="Polar residues" evidence="2">
    <location>
        <begin position="62"/>
        <end position="76"/>
    </location>
</feature>
<dbReference type="GO" id="GO:0006357">
    <property type="term" value="P:regulation of transcription by RNA polymerase II"/>
    <property type="evidence" value="ECO:0007669"/>
    <property type="project" value="TreeGrafter"/>
</dbReference>
<dbReference type="Proteomes" id="UP000886520">
    <property type="component" value="Chromosome 10"/>
</dbReference>